<dbReference type="Proteomes" id="UP001295444">
    <property type="component" value="Chromosome 01"/>
</dbReference>
<evidence type="ECO:0000256" key="2">
    <source>
        <dbReference type="SAM" id="SignalP"/>
    </source>
</evidence>
<name>A0AAD1R2U9_PELCU</name>
<evidence type="ECO:0000313" key="4">
    <source>
        <dbReference type="EMBL" id="CAH2221417.1"/>
    </source>
</evidence>
<sequence>MDSRTVISLFLVIYGICMLAEKTQGSFAHFYSHSDVCNMQQRSKNRACKKLVQRSEEGDVRGGSNSMEEGDVENKEVIKMMAPLEIDVRLDSRQIEIYRDIVEGIFGEEDQQP</sequence>
<accession>A0AAD1R2U9</accession>
<gene>
    <name evidence="4" type="ORF">PECUL_23A020265</name>
    <name evidence="3" type="ORF">PECUL_23A042753</name>
</gene>
<dbReference type="EMBL" id="OW240912">
    <property type="protein sequence ID" value="CAH2221417.1"/>
    <property type="molecule type" value="Genomic_DNA"/>
</dbReference>
<dbReference type="AlphaFoldDB" id="A0AAD1R2U9"/>
<organism evidence="4 5">
    <name type="scientific">Pelobates cultripes</name>
    <name type="common">Western spadefoot toad</name>
    <dbReference type="NCBI Taxonomy" id="61616"/>
    <lineage>
        <taxon>Eukaryota</taxon>
        <taxon>Metazoa</taxon>
        <taxon>Chordata</taxon>
        <taxon>Craniata</taxon>
        <taxon>Vertebrata</taxon>
        <taxon>Euteleostomi</taxon>
        <taxon>Amphibia</taxon>
        <taxon>Batrachia</taxon>
        <taxon>Anura</taxon>
        <taxon>Pelobatoidea</taxon>
        <taxon>Pelobatidae</taxon>
        <taxon>Pelobates</taxon>
    </lineage>
</organism>
<keyword evidence="2" id="KW-0732">Signal</keyword>
<dbReference type="InterPro" id="IPR015662">
    <property type="entry name" value="Promotilin"/>
</dbReference>
<dbReference type="PANTHER" id="PTHR14156:SF0">
    <property type="entry name" value="PROMOTILIN"/>
    <property type="match status" value="1"/>
</dbReference>
<dbReference type="PANTHER" id="PTHR14156">
    <property type="entry name" value="MOTILIN"/>
    <property type="match status" value="1"/>
</dbReference>
<reference evidence="4" key="1">
    <citation type="submission" date="2022-03" db="EMBL/GenBank/DDBJ databases">
        <authorList>
            <person name="Alioto T."/>
            <person name="Alioto T."/>
            <person name="Gomez Garrido J."/>
        </authorList>
    </citation>
    <scope>NUCLEOTIDE SEQUENCE</scope>
</reference>
<evidence type="ECO:0000256" key="1">
    <source>
        <dbReference type="SAM" id="MobiDB-lite"/>
    </source>
</evidence>
<feature type="signal peptide" evidence="2">
    <location>
        <begin position="1"/>
        <end position="25"/>
    </location>
</feature>
<evidence type="ECO:0000313" key="5">
    <source>
        <dbReference type="Proteomes" id="UP001295444"/>
    </source>
</evidence>
<feature type="chain" id="PRO_5042440401" evidence="2">
    <location>
        <begin position="26"/>
        <end position="113"/>
    </location>
</feature>
<proteinExistence type="predicted"/>
<dbReference type="EMBL" id="OW240912">
    <property type="protein sequence ID" value="CAH2221416.1"/>
    <property type="molecule type" value="Genomic_DNA"/>
</dbReference>
<evidence type="ECO:0000313" key="3">
    <source>
        <dbReference type="EMBL" id="CAH2221416.1"/>
    </source>
</evidence>
<keyword evidence="5" id="KW-1185">Reference proteome</keyword>
<feature type="region of interest" description="Disordered" evidence="1">
    <location>
        <begin position="55"/>
        <end position="74"/>
    </location>
</feature>
<protein>
    <submittedName>
        <fullName evidence="4">Promotilin isoform X1</fullName>
    </submittedName>
</protein>